<sequence length="168" mass="17701">MCGAELRTLPEGVQRVAAALQAKGHPHAPRMLDNSARTAQEAADALGIAVGQIAKSIIFRRKSDDVAVLVVTSGDRRVDEKKVDALVGKTGRADAEFVKARTGFTIGGVSPVAHATPPVTLIDRDLFRFDEIWAAAGHPNGVFLLRPKDLEALTGAPVVDVVQPPPAA</sequence>
<name>A0A1H0VM96_9BURK</name>
<dbReference type="PANTHER" id="PTHR30411:SF1">
    <property type="entry name" value="CYTOPLASMIC PROTEIN"/>
    <property type="match status" value="1"/>
</dbReference>
<dbReference type="InterPro" id="IPR007214">
    <property type="entry name" value="YbaK/aa-tRNA-synth-assoc-dom"/>
</dbReference>
<evidence type="ECO:0000313" key="3">
    <source>
        <dbReference type="Proteomes" id="UP000199317"/>
    </source>
</evidence>
<dbReference type="CDD" id="cd04333">
    <property type="entry name" value="ProX_deacylase"/>
    <property type="match status" value="1"/>
</dbReference>
<reference evidence="3" key="1">
    <citation type="submission" date="2016-10" db="EMBL/GenBank/DDBJ databases">
        <authorList>
            <person name="Varghese N."/>
            <person name="Submissions S."/>
        </authorList>
    </citation>
    <scope>NUCLEOTIDE SEQUENCE [LARGE SCALE GENOMIC DNA]</scope>
    <source>
        <strain evidence="3">DSM 17101</strain>
    </source>
</reference>
<gene>
    <name evidence="2" type="ORF">SAMN04489708_12739</name>
</gene>
<protein>
    <submittedName>
        <fullName evidence="2">Cys-tRNA(Pro) deacylase, prolyl-tRNA editing enzyme YbaK/EbsC</fullName>
    </submittedName>
</protein>
<dbReference type="PANTHER" id="PTHR30411">
    <property type="entry name" value="CYTOPLASMIC PROTEIN"/>
    <property type="match status" value="1"/>
</dbReference>
<dbReference type="Gene3D" id="3.90.960.10">
    <property type="entry name" value="YbaK/aminoacyl-tRNA synthetase-associated domain"/>
    <property type="match status" value="1"/>
</dbReference>
<dbReference type="GO" id="GO:0002161">
    <property type="term" value="F:aminoacyl-tRNA deacylase activity"/>
    <property type="evidence" value="ECO:0007669"/>
    <property type="project" value="InterPro"/>
</dbReference>
<dbReference type="InterPro" id="IPR036754">
    <property type="entry name" value="YbaK/aa-tRNA-synt-asso_dom_sf"/>
</dbReference>
<dbReference type="AlphaFoldDB" id="A0A1H0VM96"/>
<evidence type="ECO:0000259" key="1">
    <source>
        <dbReference type="Pfam" id="PF04073"/>
    </source>
</evidence>
<dbReference type="Pfam" id="PF04073">
    <property type="entry name" value="tRNA_edit"/>
    <property type="match status" value="1"/>
</dbReference>
<evidence type="ECO:0000313" key="2">
    <source>
        <dbReference type="EMBL" id="SDP79702.1"/>
    </source>
</evidence>
<organism evidence="2 3">
    <name type="scientific">Paracidovorax cattleyae</name>
    <dbReference type="NCBI Taxonomy" id="80868"/>
    <lineage>
        <taxon>Bacteria</taxon>
        <taxon>Pseudomonadati</taxon>
        <taxon>Pseudomonadota</taxon>
        <taxon>Betaproteobacteria</taxon>
        <taxon>Burkholderiales</taxon>
        <taxon>Comamonadaceae</taxon>
        <taxon>Paracidovorax</taxon>
    </lineage>
</organism>
<dbReference type="SUPFAM" id="SSF55826">
    <property type="entry name" value="YbaK/ProRS associated domain"/>
    <property type="match status" value="1"/>
</dbReference>
<proteinExistence type="predicted"/>
<accession>A0A1H0VM96</accession>
<keyword evidence="3" id="KW-1185">Reference proteome</keyword>
<dbReference type="RefSeq" id="WP_053844319.1">
    <property type="nucleotide sequence ID" value="NZ_CP028290.1"/>
</dbReference>
<feature type="domain" description="YbaK/aminoacyl-tRNA synthetase-associated" evidence="1">
    <location>
        <begin position="34"/>
        <end position="152"/>
    </location>
</feature>
<dbReference type="Proteomes" id="UP000199317">
    <property type="component" value="Unassembled WGS sequence"/>
</dbReference>
<dbReference type="OrthoDB" id="8536235at2"/>
<dbReference type="EMBL" id="FNJL01000027">
    <property type="protein sequence ID" value="SDP79702.1"/>
    <property type="molecule type" value="Genomic_DNA"/>
</dbReference>